<feature type="region of interest" description="Disordered" evidence="1">
    <location>
        <begin position="68"/>
        <end position="94"/>
    </location>
</feature>
<reference evidence="2" key="2">
    <citation type="submission" date="2013-10" db="EMBL/GenBank/DDBJ databases">
        <authorList>
            <person name="Aslett M."/>
        </authorList>
    </citation>
    <scope>NUCLEOTIDE SEQUENCE [LARGE SCALE GENOMIC DNA]</scope>
    <source>
        <strain evidence="2">Houghton</strain>
    </source>
</reference>
<organism evidence="2 3">
    <name type="scientific">Eimeria praecox</name>
    <dbReference type="NCBI Taxonomy" id="51316"/>
    <lineage>
        <taxon>Eukaryota</taxon>
        <taxon>Sar</taxon>
        <taxon>Alveolata</taxon>
        <taxon>Apicomplexa</taxon>
        <taxon>Conoidasida</taxon>
        <taxon>Coccidia</taxon>
        <taxon>Eucoccidiorida</taxon>
        <taxon>Eimeriorina</taxon>
        <taxon>Eimeriidae</taxon>
        <taxon>Eimeria</taxon>
    </lineage>
</organism>
<dbReference type="AlphaFoldDB" id="U6G8L9"/>
<dbReference type="VEuPathDB" id="ToxoDB:EPH_0042810"/>
<evidence type="ECO:0000313" key="2">
    <source>
        <dbReference type="EMBL" id="CDI75668.1"/>
    </source>
</evidence>
<gene>
    <name evidence="2" type="ORF">EPH_0042810</name>
</gene>
<proteinExistence type="predicted"/>
<evidence type="ECO:0000256" key="1">
    <source>
        <dbReference type="SAM" id="MobiDB-lite"/>
    </source>
</evidence>
<reference evidence="2" key="1">
    <citation type="submission" date="2013-10" db="EMBL/GenBank/DDBJ databases">
        <title>Genomic analysis of the causative agents of coccidiosis in chickens.</title>
        <authorList>
            <person name="Reid A.J."/>
            <person name="Blake D."/>
            <person name="Billington K."/>
            <person name="Browne H."/>
            <person name="Dunn M."/>
            <person name="Hung S."/>
            <person name="Kawahara F."/>
            <person name="Miranda-Saavedra D."/>
            <person name="Mourier T."/>
            <person name="Nagra H."/>
            <person name="Otto T.D."/>
            <person name="Rawlings N."/>
            <person name="Sanchez A."/>
            <person name="Sanders M."/>
            <person name="Subramaniam C."/>
            <person name="Tay Y."/>
            <person name="Dear P."/>
            <person name="Doerig C."/>
            <person name="Gruber A."/>
            <person name="Parkinson J."/>
            <person name="Shirley M."/>
            <person name="Wan K.L."/>
            <person name="Berriman M."/>
            <person name="Tomley F."/>
            <person name="Pain A."/>
        </authorList>
    </citation>
    <scope>NUCLEOTIDE SEQUENCE [LARGE SCALE GENOMIC DNA]</scope>
    <source>
        <strain evidence="2">Houghton</strain>
    </source>
</reference>
<dbReference type="EMBL" id="HG691071">
    <property type="protein sequence ID" value="CDI75668.1"/>
    <property type="molecule type" value="Genomic_DNA"/>
</dbReference>
<accession>U6G8L9</accession>
<evidence type="ECO:0000313" key="3">
    <source>
        <dbReference type="Proteomes" id="UP000018201"/>
    </source>
</evidence>
<protein>
    <submittedName>
        <fullName evidence="2">Uncharacterized protein</fullName>
    </submittedName>
</protein>
<name>U6G8L9_9EIME</name>
<sequence>MESKVMGDRRRPSGRHTRLLKMGRLQGRVLSPFRTVGALSRRQECWLRFDAGMKAETAAATECTDTVTSPAAEEESPHDAPGAPVYTLLTKETT</sequence>
<dbReference type="Proteomes" id="UP000018201">
    <property type="component" value="Unassembled WGS sequence"/>
</dbReference>
<keyword evidence="3" id="KW-1185">Reference proteome</keyword>